<proteinExistence type="predicted"/>
<evidence type="ECO:0000313" key="2">
    <source>
        <dbReference type="EMBL" id="GCE63635.1"/>
    </source>
</evidence>
<keyword evidence="1" id="KW-1133">Transmembrane helix</keyword>
<dbReference type="Proteomes" id="UP000324831">
    <property type="component" value="Unassembled WGS sequence"/>
</dbReference>
<dbReference type="RefSeq" id="WP_369408499.1">
    <property type="nucleotide sequence ID" value="NZ_CACTIB010000021.1"/>
</dbReference>
<evidence type="ECO:0000256" key="1">
    <source>
        <dbReference type="SAM" id="Phobius"/>
    </source>
</evidence>
<name>A0A478FU72_9MOLU</name>
<dbReference type="AlphaFoldDB" id="A0A478FU72"/>
<organism evidence="2 3">
    <name type="scientific">Candidatus Mycoplasma haematohominis</name>
    <dbReference type="NCBI Taxonomy" id="1494318"/>
    <lineage>
        <taxon>Bacteria</taxon>
        <taxon>Bacillati</taxon>
        <taxon>Mycoplasmatota</taxon>
        <taxon>Mollicutes</taxon>
        <taxon>Mycoplasmataceae</taxon>
        <taxon>Mycoplasma</taxon>
    </lineage>
</organism>
<feature type="transmembrane region" description="Helical" evidence="1">
    <location>
        <begin position="7"/>
        <end position="29"/>
    </location>
</feature>
<keyword evidence="1" id="KW-0812">Transmembrane</keyword>
<sequence length="42" mass="4556">MSNPLKIGVYSLVIISGCMTIACGVKYSYSQPATIEKEESDE</sequence>
<evidence type="ECO:0000313" key="3">
    <source>
        <dbReference type="Proteomes" id="UP000324831"/>
    </source>
</evidence>
<evidence type="ECO:0008006" key="4">
    <source>
        <dbReference type="Google" id="ProtNLM"/>
    </source>
</evidence>
<accession>A0A478FU72</accession>
<dbReference type="PROSITE" id="PS51257">
    <property type="entry name" value="PROKAR_LIPOPROTEIN"/>
    <property type="match status" value="1"/>
</dbReference>
<reference evidence="2 3" key="1">
    <citation type="submission" date="2019-01" db="EMBL/GenBank/DDBJ databases">
        <title>Draft genome sequences of Candidatus Mycoplasma haemohominis SWG34-3 identified from a patient with pyrexia, anemia and liver dysfunction.</title>
        <authorList>
            <person name="Sekizuka T."/>
            <person name="Hattori N."/>
            <person name="Katano H."/>
            <person name="Takuma T."/>
            <person name="Ito T."/>
            <person name="Arai N."/>
            <person name="Yanai R."/>
            <person name="Ishii S."/>
            <person name="Miura Y."/>
            <person name="Tokunaga T."/>
            <person name="Watanabe H."/>
            <person name="Nomura N."/>
            <person name="Eguchi J."/>
            <person name="Arai T."/>
            <person name="Hasegawa H."/>
            <person name="Nakamaki T."/>
            <person name="Wakita T."/>
            <person name="Niki Y."/>
            <person name="Kuroda M."/>
        </authorList>
    </citation>
    <scope>NUCLEOTIDE SEQUENCE [LARGE SCALE GENOMIC DNA]</scope>
    <source>
        <strain evidence="2">SWG34-3</strain>
    </source>
</reference>
<comment type="caution">
    <text evidence="2">The sequence shown here is derived from an EMBL/GenBank/DDBJ whole genome shotgun (WGS) entry which is preliminary data.</text>
</comment>
<dbReference type="EMBL" id="BIMN01000003">
    <property type="protein sequence ID" value="GCE63635.1"/>
    <property type="molecule type" value="Genomic_DNA"/>
</dbReference>
<protein>
    <recommendedName>
        <fullName evidence="4">Lipoprotein</fullName>
    </recommendedName>
</protein>
<gene>
    <name evidence="2" type="ORF">MHSWG343_06320</name>
</gene>
<keyword evidence="1" id="KW-0472">Membrane</keyword>